<reference evidence="2 3" key="1">
    <citation type="submission" date="2020-08" db="EMBL/GenBank/DDBJ databases">
        <title>Bridging the membrane lipid divide: bacteria of the FCB group superphylum have the potential to synthesize archaeal ether lipids.</title>
        <authorList>
            <person name="Villanueva L."/>
            <person name="Von Meijenfeldt F.A.B."/>
            <person name="Westbye A.B."/>
            <person name="Yadav S."/>
            <person name="Hopmans E.C."/>
            <person name="Dutilh B.E."/>
            <person name="Sinninghe Damste J.S."/>
        </authorList>
    </citation>
    <scope>NUCLEOTIDE SEQUENCE [LARGE SCALE GENOMIC DNA]</scope>
    <source>
        <strain evidence="2">NIOZ-UU27</strain>
    </source>
</reference>
<dbReference type="Proteomes" id="UP000650524">
    <property type="component" value="Unassembled WGS sequence"/>
</dbReference>
<dbReference type="AlphaFoldDB" id="A0A8J6N0C4"/>
<gene>
    <name evidence="2" type="ORF">H8E19_14710</name>
</gene>
<dbReference type="InterPro" id="IPR036291">
    <property type="entry name" value="NAD(P)-bd_dom_sf"/>
</dbReference>
<dbReference type="SUPFAM" id="SSF51735">
    <property type="entry name" value="NAD(P)-binding Rossmann-fold domains"/>
    <property type="match status" value="1"/>
</dbReference>
<protein>
    <submittedName>
        <fullName evidence="2">NAD-dependent epimerase/dehydratase family protein</fullName>
    </submittedName>
</protein>
<dbReference type="SMART" id="SM00822">
    <property type="entry name" value="PKS_KR"/>
    <property type="match status" value="1"/>
</dbReference>
<dbReference type="InterPro" id="IPR057326">
    <property type="entry name" value="KR_dom"/>
</dbReference>
<name>A0A8J6N0C4_9DELT</name>
<dbReference type="InterPro" id="IPR051783">
    <property type="entry name" value="NAD(P)-dependent_oxidoreduct"/>
</dbReference>
<dbReference type="PANTHER" id="PTHR48079">
    <property type="entry name" value="PROTEIN YEEZ"/>
    <property type="match status" value="1"/>
</dbReference>
<comment type="caution">
    <text evidence="2">The sequence shown here is derived from an EMBL/GenBank/DDBJ whole genome shotgun (WGS) entry which is preliminary data.</text>
</comment>
<proteinExistence type="predicted"/>
<dbReference type="Gene3D" id="3.40.50.720">
    <property type="entry name" value="NAD(P)-binding Rossmann-like Domain"/>
    <property type="match status" value="1"/>
</dbReference>
<organism evidence="2 3">
    <name type="scientific">Candidatus Desulfacyla euxinica</name>
    <dbReference type="NCBI Taxonomy" id="2841693"/>
    <lineage>
        <taxon>Bacteria</taxon>
        <taxon>Deltaproteobacteria</taxon>
        <taxon>Candidatus Desulfacyla</taxon>
    </lineage>
</organism>
<dbReference type="PANTHER" id="PTHR48079:SF6">
    <property type="entry name" value="NAD(P)-BINDING DOMAIN-CONTAINING PROTEIN-RELATED"/>
    <property type="match status" value="1"/>
</dbReference>
<feature type="domain" description="Ketoreductase" evidence="1">
    <location>
        <begin position="1"/>
        <end position="153"/>
    </location>
</feature>
<dbReference type="Pfam" id="PF01370">
    <property type="entry name" value="Epimerase"/>
    <property type="match status" value="1"/>
</dbReference>
<accession>A0A8J6N0C4</accession>
<dbReference type="GO" id="GO:0005737">
    <property type="term" value="C:cytoplasm"/>
    <property type="evidence" value="ECO:0007669"/>
    <property type="project" value="TreeGrafter"/>
</dbReference>
<evidence type="ECO:0000313" key="3">
    <source>
        <dbReference type="Proteomes" id="UP000650524"/>
    </source>
</evidence>
<dbReference type="InterPro" id="IPR001509">
    <property type="entry name" value="Epimerase_deHydtase"/>
</dbReference>
<evidence type="ECO:0000259" key="1">
    <source>
        <dbReference type="SMART" id="SM00822"/>
    </source>
</evidence>
<sequence>MKVLVTGATGFIGWHCASLLRERGLAVSALLRPQSDETKLPKGVAGIRGDFSSVKSLAAAVHGIDAVVHCAGVVRAVSPAAYWKANVDSTENLCLACRDQKVDRFIFISSLTAGGPSGRDKPRDESDADYPLTHYGMSKNSAESVVKSLIRDSTVLRLCAVYGPRETDILRMFKLVAEKGFDIRPKGDSPLLSFIEGREVAKAVLSALKFDVTKKKTYYISDGNIYEWDDFLTCVEEAVGRNARRIFIPMWMAETYAMLADGFSKITRKPPLINRERILILRQKAWTCSPARFSDDTGFQPDNDLKKGVFATAEWYREKGWLK</sequence>
<dbReference type="EMBL" id="JACNJD010000298">
    <property type="protein sequence ID" value="MBC8178652.1"/>
    <property type="molecule type" value="Genomic_DNA"/>
</dbReference>
<evidence type="ECO:0000313" key="2">
    <source>
        <dbReference type="EMBL" id="MBC8178652.1"/>
    </source>
</evidence>
<dbReference type="GO" id="GO:0004029">
    <property type="term" value="F:aldehyde dehydrogenase (NAD+) activity"/>
    <property type="evidence" value="ECO:0007669"/>
    <property type="project" value="TreeGrafter"/>
</dbReference>